<evidence type="ECO:0000259" key="2">
    <source>
        <dbReference type="Pfam" id="PF16600"/>
    </source>
</evidence>
<keyword evidence="4" id="KW-1185">Reference proteome</keyword>
<gene>
    <name evidence="3" type="ORF">GOODEAATRI_003035</name>
</gene>
<feature type="non-terminal residue" evidence="3">
    <location>
        <position position="166"/>
    </location>
</feature>
<dbReference type="EMBL" id="JAHRIO010000113">
    <property type="protein sequence ID" value="MEQ2157559.1"/>
    <property type="molecule type" value="Genomic_DNA"/>
</dbReference>
<protein>
    <recommendedName>
        <fullName evidence="2">Caskin-1 CASK-interaction domain-containing protein</fullName>
    </recommendedName>
</protein>
<sequence>LLVLIFKGGERSGSVCSLGSVRSSSSLQGSGNTHVLTTPAPSPHPASTPGLNTHGLNAPGLHAQAEGVKLLATVLSQSVKAKEHLLEQSQSVEHYSIPPAVLEESHRPLCALLEFSRLFRGFPTRRAAGSPPHHISDHCPRFLVLRGSEQPRMQFFLVPLVTSAPL</sequence>
<evidence type="ECO:0000256" key="1">
    <source>
        <dbReference type="SAM" id="MobiDB-lite"/>
    </source>
</evidence>
<reference evidence="3 4" key="1">
    <citation type="submission" date="2021-06" db="EMBL/GenBank/DDBJ databases">
        <authorList>
            <person name="Palmer J.M."/>
        </authorList>
    </citation>
    <scope>NUCLEOTIDE SEQUENCE [LARGE SCALE GENOMIC DNA]</scope>
    <source>
        <strain evidence="3 4">GA_2019</strain>
        <tissue evidence="3">Muscle</tissue>
    </source>
</reference>
<organism evidence="3 4">
    <name type="scientific">Goodea atripinnis</name>
    <dbReference type="NCBI Taxonomy" id="208336"/>
    <lineage>
        <taxon>Eukaryota</taxon>
        <taxon>Metazoa</taxon>
        <taxon>Chordata</taxon>
        <taxon>Craniata</taxon>
        <taxon>Vertebrata</taxon>
        <taxon>Euteleostomi</taxon>
        <taxon>Actinopterygii</taxon>
        <taxon>Neopterygii</taxon>
        <taxon>Teleostei</taxon>
        <taxon>Neoteleostei</taxon>
        <taxon>Acanthomorphata</taxon>
        <taxon>Ovalentaria</taxon>
        <taxon>Atherinomorphae</taxon>
        <taxon>Cyprinodontiformes</taxon>
        <taxon>Goodeidae</taxon>
        <taxon>Goodea</taxon>
    </lineage>
</organism>
<accession>A0ABV0MFP7</accession>
<dbReference type="Proteomes" id="UP001476798">
    <property type="component" value="Unassembled WGS sequence"/>
</dbReference>
<comment type="caution">
    <text evidence="3">The sequence shown here is derived from an EMBL/GenBank/DDBJ whole genome shotgun (WGS) entry which is preliminary data.</text>
</comment>
<evidence type="ECO:0000313" key="4">
    <source>
        <dbReference type="Proteomes" id="UP001476798"/>
    </source>
</evidence>
<evidence type="ECO:0000313" key="3">
    <source>
        <dbReference type="EMBL" id="MEQ2157559.1"/>
    </source>
</evidence>
<dbReference type="InterPro" id="IPR032232">
    <property type="entry name" value="Caskin1-CID"/>
</dbReference>
<feature type="domain" description="Caskin-1 CASK-interaction" evidence="2">
    <location>
        <begin position="8"/>
        <end position="77"/>
    </location>
</feature>
<name>A0ABV0MFP7_9TELE</name>
<dbReference type="Pfam" id="PF16600">
    <property type="entry name" value="Caskin1-CID"/>
    <property type="match status" value="1"/>
</dbReference>
<feature type="region of interest" description="Disordered" evidence="1">
    <location>
        <begin position="24"/>
        <end position="51"/>
    </location>
</feature>
<feature type="non-terminal residue" evidence="3">
    <location>
        <position position="1"/>
    </location>
</feature>
<proteinExistence type="predicted"/>